<reference evidence="18" key="1">
    <citation type="submission" date="2020-10" db="EMBL/GenBank/DDBJ databases">
        <authorList>
            <person name="Gilroy R."/>
        </authorList>
    </citation>
    <scope>NUCLEOTIDE SEQUENCE</scope>
    <source>
        <strain evidence="18">G3-3990</strain>
    </source>
</reference>
<evidence type="ECO:0000256" key="12">
    <source>
        <dbReference type="ARBA" id="ARBA00023139"/>
    </source>
</evidence>
<evidence type="ECO:0000256" key="9">
    <source>
        <dbReference type="ARBA" id="ARBA00023065"/>
    </source>
</evidence>
<comment type="subcellular location">
    <subcellularLocation>
        <location evidence="1">Cell outer membrane</location>
        <topology evidence="1">Multi-pass membrane protein</topology>
    </subcellularLocation>
</comment>
<dbReference type="GO" id="GO:0015159">
    <property type="term" value="F:polysaccharide transmembrane transporter activity"/>
    <property type="evidence" value="ECO:0007669"/>
    <property type="project" value="InterPro"/>
</dbReference>
<protein>
    <submittedName>
        <fullName evidence="18">Polysaccharide biosynthesis/export family protein</fullName>
    </submittedName>
</protein>
<evidence type="ECO:0000256" key="10">
    <source>
        <dbReference type="ARBA" id="ARBA00023114"/>
    </source>
</evidence>
<comment type="caution">
    <text evidence="18">The sequence shown here is derived from an EMBL/GenBank/DDBJ whole genome shotgun (WGS) entry which is preliminary data.</text>
</comment>
<feature type="domain" description="Polysaccharide export protein N-terminal" evidence="16">
    <location>
        <begin position="49"/>
        <end position="144"/>
    </location>
</feature>
<sequence length="264" mass="29402">MKRFPVVVWTFFLMLAVLPSCTTQKKLSYFSKVTAASADSINKHFNQMHEARIVAGDMLIITVSGLDPLAVAPFNQPVISYSAPGSDDIYNTPSLQSYLVDINGNITFPVLGEIKLAGKTKSEAINYLKERLEPFLKDPIITIKFLNYKITVIGEVARPGQYTINNERVTVLDALGLAGDMTPYGKRNTVLITRENNGKLEFARLNLNSDELFTSPYYFLQQNDVVYVEPNSVRAISSQNISLYLSMITTLGSLATVILTIFRN</sequence>
<organism evidence="18 19">
    <name type="scientific">Candidatus Gallipaludibacter merdavium</name>
    <dbReference type="NCBI Taxonomy" id="2840839"/>
    <lineage>
        <taxon>Bacteria</taxon>
        <taxon>Pseudomonadati</taxon>
        <taxon>Bacteroidota</taxon>
        <taxon>Bacteroidia</taxon>
        <taxon>Bacteroidales</taxon>
        <taxon>Candidatus Gallipaludibacter</taxon>
    </lineage>
</organism>
<dbReference type="AlphaFoldDB" id="A0A9D9N3E3"/>
<evidence type="ECO:0000256" key="3">
    <source>
        <dbReference type="ARBA" id="ARBA00022448"/>
    </source>
</evidence>
<evidence type="ECO:0000256" key="2">
    <source>
        <dbReference type="ARBA" id="ARBA00009450"/>
    </source>
</evidence>
<keyword evidence="9" id="KW-0406">Ion transport</keyword>
<comment type="similarity">
    <text evidence="2">Belongs to the BexD/CtrA/VexA family.</text>
</comment>
<name>A0A9D9N3E3_9BACT</name>
<dbReference type="InterPro" id="IPR049712">
    <property type="entry name" value="Poly_export"/>
</dbReference>
<dbReference type="GO" id="GO:0009279">
    <property type="term" value="C:cell outer membrane"/>
    <property type="evidence" value="ECO:0007669"/>
    <property type="project" value="UniProtKB-SubCell"/>
</dbReference>
<evidence type="ECO:0000256" key="5">
    <source>
        <dbReference type="ARBA" id="ARBA00022597"/>
    </source>
</evidence>
<keyword evidence="13" id="KW-0998">Cell outer membrane</keyword>
<dbReference type="Proteomes" id="UP000823641">
    <property type="component" value="Unassembled WGS sequence"/>
</dbReference>
<keyword evidence="10" id="KW-0626">Porin</keyword>
<dbReference type="Gene3D" id="3.10.560.10">
    <property type="entry name" value="Outer membrane lipoprotein wza domain like"/>
    <property type="match status" value="1"/>
</dbReference>
<keyword evidence="12" id="KW-0564">Palmitate</keyword>
<keyword evidence="11 15" id="KW-0472">Membrane</keyword>
<evidence type="ECO:0000256" key="13">
    <source>
        <dbReference type="ARBA" id="ARBA00023237"/>
    </source>
</evidence>
<evidence type="ECO:0000256" key="11">
    <source>
        <dbReference type="ARBA" id="ARBA00023136"/>
    </source>
</evidence>
<dbReference type="Pfam" id="PF02563">
    <property type="entry name" value="Poly_export"/>
    <property type="match status" value="1"/>
</dbReference>
<keyword evidence="14" id="KW-0449">Lipoprotein</keyword>
<dbReference type="PANTHER" id="PTHR33619">
    <property type="entry name" value="POLYSACCHARIDE EXPORT PROTEIN GFCE-RELATED"/>
    <property type="match status" value="1"/>
</dbReference>
<reference evidence="18" key="2">
    <citation type="journal article" date="2021" name="PeerJ">
        <title>Extensive microbial diversity within the chicken gut microbiome revealed by metagenomics and culture.</title>
        <authorList>
            <person name="Gilroy R."/>
            <person name="Ravi A."/>
            <person name="Getino M."/>
            <person name="Pursley I."/>
            <person name="Horton D.L."/>
            <person name="Alikhan N.F."/>
            <person name="Baker D."/>
            <person name="Gharbi K."/>
            <person name="Hall N."/>
            <person name="Watson M."/>
            <person name="Adriaenssens E.M."/>
            <person name="Foster-Nyarko E."/>
            <person name="Jarju S."/>
            <person name="Secka A."/>
            <person name="Antonio M."/>
            <person name="Oren A."/>
            <person name="Chaudhuri R.R."/>
            <person name="La Ragione R."/>
            <person name="Hildebrand F."/>
            <person name="Pallen M.J."/>
        </authorList>
    </citation>
    <scope>NUCLEOTIDE SEQUENCE</scope>
    <source>
        <strain evidence="18">G3-3990</strain>
    </source>
</reference>
<dbReference type="GO" id="GO:0046930">
    <property type="term" value="C:pore complex"/>
    <property type="evidence" value="ECO:0007669"/>
    <property type="project" value="UniProtKB-KW"/>
</dbReference>
<dbReference type="GO" id="GO:0015288">
    <property type="term" value="F:porin activity"/>
    <property type="evidence" value="ECO:0007669"/>
    <property type="project" value="UniProtKB-KW"/>
</dbReference>
<dbReference type="PANTHER" id="PTHR33619:SF3">
    <property type="entry name" value="POLYSACCHARIDE EXPORT PROTEIN GFCE-RELATED"/>
    <property type="match status" value="1"/>
</dbReference>
<accession>A0A9D9N3E3</accession>
<evidence type="ECO:0000259" key="16">
    <source>
        <dbReference type="Pfam" id="PF02563"/>
    </source>
</evidence>
<keyword evidence="6 15" id="KW-0812">Transmembrane</keyword>
<evidence type="ECO:0000256" key="6">
    <source>
        <dbReference type="ARBA" id="ARBA00022692"/>
    </source>
</evidence>
<evidence type="ECO:0000256" key="14">
    <source>
        <dbReference type="ARBA" id="ARBA00023288"/>
    </source>
</evidence>
<keyword evidence="4" id="KW-1134">Transmembrane beta strand</keyword>
<dbReference type="Pfam" id="PF22461">
    <property type="entry name" value="SLBB_2"/>
    <property type="match status" value="1"/>
</dbReference>
<evidence type="ECO:0000256" key="4">
    <source>
        <dbReference type="ARBA" id="ARBA00022452"/>
    </source>
</evidence>
<dbReference type="InterPro" id="IPR054765">
    <property type="entry name" value="SLBB_dom"/>
</dbReference>
<proteinExistence type="inferred from homology"/>
<gene>
    <name evidence="18" type="ORF">IAA73_00135</name>
</gene>
<evidence type="ECO:0000256" key="1">
    <source>
        <dbReference type="ARBA" id="ARBA00004571"/>
    </source>
</evidence>
<evidence type="ECO:0000256" key="7">
    <source>
        <dbReference type="ARBA" id="ARBA00022729"/>
    </source>
</evidence>
<evidence type="ECO:0000256" key="15">
    <source>
        <dbReference type="SAM" id="Phobius"/>
    </source>
</evidence>
<evidence type="ECO:0000256" key="8">
    <source>
        <dbReference type="ARBA" id="ARBA00023047"/>
    </source>
</evidence>
<evidence type="ECO:0000313" key="19">
    <source>
        <dbReference type="Proteomes" id="UP000823641"/>
    </source>
</evidence>
<keyword evidence="3" id="KW-0813">Transport</keyword>
<evidence type="ECO:0000313" key="18">
    <source>
        <dbReference type="EMBL" id="MBO8458735.1"/>
    </source>
</evidence>
<dbReference type="InterPro" id="IPR003715">
    <property type="entry name" value="Poly_export_N"/>
</dbReference>
<dbReference type="GO" id="GO:0006811">
    <property type="term" value="P:monoatomic ion transport"/>
    <property type="evidence" value="ECO:0007669"/>
    <property type="project" value="UniProtKB-KW"/>
</dbReference>
<keyword evidence="5" id="KW-0762">Sugar transport</keyword>
<feature type="domain" description="SLBB" evidence="17">
    <location>
        <begin position="149"/>
        <end position="228"/>
    </location>
</feature>
<evidence type="ECO:0000259" key="17">
    <source>
        <dbReference type="Pfam" id="PF22461"/>
    </source>
</evidence>
<keyword evidence="15" id="KW-1133">Transmembrane helix</keyword>
<dbReference type="EMBL" id="JADIMG010000002">
    <property type="protein sequence ID" value="MBO8458735.1"/>
    <property type="molecule type" value="Genomic_DNA"/>
</dbReference>
<keyword evidence="7" id="KW-0732">Signal</keyword>
<feature type="transmembrane region" description="Helical" evidence="15">
    <location>
        <begin position="241"/>
        <end position="262"/>
    </location>
</feature>
<keyword evidence="8" id="KW-0625">Polysaccharide transport</keyword>